<reference evidence="3" key="1">
    <citation type="journal article" date="2021" name="Microbiol. Resour. Announc.">
        <title>LGAAP: Leishmaniinae Genome Assembly and Annotation Pipeline.</title>
        <authorList>
            <person name="Almutairi H."/>
            <person name="Urbaniak M.D."/>
            <person name="Bates M.D."/>
            <person name="Jariyapan N."/>
            <person name="Kwakye-Nuako G."/>
            <person name="Thomaz-Soccol V."/>
            <person name="Al-Salem W.S."/>
            <person name="Dillon R.J."/>
            <person name="Bates P.A."/>
            <person name="Gatherer D."/>
        </authorList>
    </citation>
    <scope>NUCLEOTIDE SEQUENCE [LARGE SCALE GENOMIC DNA]</scope>
</reference>
<accession>A0A836HVL1</accession>
<evidence type="ECO:0000313" key="2">
    <source>
        <dbReference type="EMBL" id="KAG5483700.1"/>
    </source>
</evidence>
<sequence>MLHSQRLLCWVKPILLGRILLNLLSVLGSSIIAAPLADGTFVDLGISFWTAVSASGLVFSTVIFLFAGGVRCEGRWPQRGRSAASPEHASRAGGGAAGAQIAFPLSQPGNLLLGCVCPLRVKISAVQHQLIRLLRQPQRSVEPRLRAAVPRPAAEHAGGRPR</sequence>
<gene>
    <name evidence="2" type="ORF">LSCM4_04852</name>
</gene>
<keyword evidence="1" id="KW-0812">Transmembrane</keyword>
<organism evidence="2 3">
    <name type="scientific">Leishmania orientalis</name>
    <dbReference type="NCBI Taxonomy" id="2249476"/>
    <lineage>
        <taxon>Eukaryota</taxon>
        <taxon>Discoba</taxon>
        <taxon>Euglenozoa</taxon>
        <taxon>Kinetoplastea</taxon>
        <taxon>Metakinetoplastina</taxon>
        <taxon>Trypanosomatida</taxon>
        <taxon>Trypanosomatidae</taxon>
        <taxon>Leishmaniinae</taxon>
        <taxon>Leishmania</taxon>
    </lineage>
</organism>
<evidence type="ECO:0000256" key="1">
    <source>
        <dbReference type="SAM" id="Phobius"/>
    </source>
</evidence>
<dbReference type="Proteomes" id="UP000674143">
    <property type="component" value="Unassembled WGS sequence"/>
</dbReference>
<feature type="transmembrane region" description="Helical" evidence="1">
    <location>
        <begin position="46"/>
        <end position="70"/>
    </location>
</feature>
<evidence type="ECO:0000313" key="3">
    <source>
        <dbReference type="Proteomes" id="UP000674143"/>
    </source>
</evidence>
<name>A0A836HVL1_9TRYP</name>
<proteinExistence type="predicted"/>
<protein>
    <submittedName>
        <fullName evidence="2">Uncharacterized protein</fullName>
    </submittedName>
</protein>
<dbReference type="KEGG" id="loi:92360764"/>
<dbReference type="GeneID" id="92360764"/>
<keyword evidence="1" id="KW-1133">Transmembrane helix</keyword>
<dbReference type="RefSeq" id="XP_067064639.1">
    <property type="nucleotide sequence ID" value="XM_067206830.1"/>
</dbReference>
<comment type="caution">
    <text evidence="2">The sequence shown here is derived from an EMBL/GenBank/DDBJ whole genome shotgun (WGS) entry which is preliminary data.</text>
</comment>
<dbReference type="EMBL" id="JAFHLR010000014">
    <property type="protein sequence ID" value="KAG5483700.1"/>
    <property type="molecule type" value="Genomic_DNA"/>
</dbReference>
<dbReference type="AlphaFoldDB" id="A0A836HVL1"/>
<feature type="transmembrane region" description="Helical" evidence="1">
    <location>
        <begin position="15"/>
        <end position="34"/>
    </location>
</feature>
<reference evidence="3" key="2">
    <citation type="journal article" date="2021" name="Sci. Data">
        <title>Chromosome-scale genome sequencing, assembly and annotation of six genomes from subfamily Leishmaniinae.</title>
        <authorList>
            <person name="Almutairi H."/>
            <person name="Urbaniak M.D."/>
            <person name="Bates M.D."/>
            <person name="Jariyapan N."/>
            <person name="Kwakye-Nuako G."/>
            <person name="Thomaz Soccol V."/>
            <person name="Al-Salem W.S."/>
            <person name="Dillon R.J."/>
            <person name="Bates P.A."/>
            <person name="Gatherer D."/>
        </authorList>
    </citation>
    <scope>NUCLEOTIDE SEQUENCE [LARGE SCALE GENOMIC DNA]</scope>
</reference>
<keyword evidence="1" id="KW-0472">Membrane</keyword>
<keyword evidence="3" id="KW-1185">Reference proteome</keyword>